<proteinExistence type="inferred from homology"/>
<evidence type="ECO:0000256" key="3">
    <source>
        <dbReference type="ARBA" id="ARBA00022763"/>
    </source>
</evidence>
<dbReference type="Gene3D" id="3.90.1680.10">
    <property type="entry name" value="SOS response associated peptidase-like"/>
    <property type="match status" value="1"/>
</dbReference>
<dbReference type="RefSeq" id="WP_271204151.1">
    <property type="nucleotide sequence ID" value="NZ_BSFK01000007.1"/>
</dbReference>
<reference evidence="9" key="2">
    <citation type="submission" date="2023-01" db="EMBL/GenBank/DDBJ databases">
        <authorList>
            <person name="Sun Q."/>
            <person name="Evtushenko L."/>
        </authorList>
    </citation>
    <scope>NUCLEOTIDE SEQUENCE</scope>
    <source>
        <strain evidence="9">VKM B-2555</strain>
    </source>
</reference>
<evidence type="ECO:0000313" key="9">
    <source>
        <dbReference type="EMBL" id="GLK76200.1"/>
    </source>
</evidence>
<organism evidence="9 10">
    <name type="scientific">Methylopila jiangsuensis</name>
    <dbReference type="NCBI Taxonomy" id="586230"/>
    <lineage>
        <taxon>Bacteria</taxon>
        <taxon>Pseudomonadati</taxon>
        <taxon>Pseudomonadota</taxon>
        <taxon>Alphaproteobacteria</taxon>
        <taxon>Hyphomicrobiales</taxon>
        <taxon>Methylopilaceae</taxon>
        <taxon>Methylopila</taxon>
    </lineage>
</organism>
<evidence type="ECO:0000256" key="8">
    <source>
        <dbReference type="RuleBase" id="RU364100"/>
    </source>
</evidence>
<dbReference type="InterPro" id="IPR003738">
    <property type="entry name" value="SRAP"/>
</dbReference>
<dbReference type="PANTHER" id="PTHR13604:SF0">
    <property type="entry name" value="ABASIC SITE PROCESSING PROTEIN HMCES"/>
    <property type="match status" value="1"/>
</dbReference>
<dbReference type="AlphaFoldDB" id="A0A9W6JEN1"/>
<dbReference type="GO" id="GO:0016829">
    <property type="term" value="F:lyase activity"/>
    <property type="evidence" value="ECO:0007669"/>
    <property type="project" value="UniProtKB-KW"/>
</dbReference>
<keyword evidence="3" id="KW-0227">DNA damage</keyword>
<dbReference type="GO" id="GO:0006508">
    <property type="term" value="P:proteolysis"/>
    <property type="evidence" value="ECO:0007669"/>
    <property type="project" value="UniProtKB-KW"/>
</dbReference>
<comment type="caution">
    <text evidence="9">The sequence shown here is derived from an EMBL/GenBank/DDBJ whole genome shotgun (WGS) entry which is preliminary data.</text>
</comment>
<accession>A0A9W6JEN1</accession>
<keyword evidence="2 8" id="KW-0645">Protease</keyword>
<keyword evidence="6" id="KW-0238">DNA-binding</keyword>
<evidence type="ECO:0000256" key="5">
    <source>
        <dbReference type="ARBA" id="ARBA00023124"/>
    </source>
</evidence>
<evidence type="ECO:0000313" key="10">
    <source>
        <dbReference type="Proteomes" id="UP001143364"/>
    </source>
</evidence>
<evidence type="ECO:0000256" key="6">
    <source>
        <dbReference type="ARBA" id="ARBA00023125"/>
    </source>
</evidence>
<name>A0A9W6JEN1_9HYPH</name>
<dbReference type="InterPro" id="IPR036590">
    <property type="entry name" value="SRAP-like"/>
</dbReference>
<evidence type="ECO:0000256" key="2">
    <source>
        <dbReference type="ARBA" id="ARBA00022670"/>
    </source>
</evidence>
<dbReference type="EMBL" id="BSFK01000007">
    <property type="protein sequence ID" value="GLK76200.1"/>
    <property type="molecule type" value="Genomic_DNA"/>
</dbReference>
<dbReference type="Pfam" id="PF02586">
    <property type="entry name" value="SRAP"/>
    <property type="match status" value="1"/>
</dbReference>
<protein>
    <recommendedName>
        <fullName evidence="8">Abasic site processing protein</fullName>
        <ecNumber evidence="8">3.4.-.-</ecNumber>
    </recommendedName>
</protein>
<keyword evidence="5" id="KW-0190">Covalent protein-DNA linkage</keyword>
<reference evidence="9" key="1">
    <citation type="journal article" date="2014" name="Int. J. Syst. Evol. Microbiol.">
        <title>Complete genome sequence of Corynebacterium casei LMG S-19264T (=DSM 44701T), isolated from a smear-ripened cheese.</title>
        <authorList>
            <consortium name="US DOE Joint Genome Institute (JGI-PGF)"/>
            <person name="Walter F."/>
            <person name="Albersmeier A."/>
            <person name="Kalinowski J."/>
            <person name="Ruckert C."/>
        </authorList>
    </citation>
    <scope>NUCLEOTIDE SEQUENCE</scope>
    <source>
        <strain evidence="9">VKM B-2555</strain>
    </source>
</reference>
<dbReference type="GO" id="GO:0106300">
    <property type="term" value="P:protein-DNA covalent cross-linking repair"/>
    <property type="evidence" value="ECO:0007669"/>
    <property type="project" value="InterPro"/>
</dbReference>
<dbReference type="SUPFAM" id="SSF143081">
    <property type="entry name" value="BB1717-like"/>
    <property type="match status" value="1"/>
</dbReference>
<evidence type="ECO:0000256" key="7">
    <source>
        <dbReference type="ARBA" id="ARBA00023239"/>
    </source>
</evidence>
<dbReference type="GO" id="GO:0003697">
    <property type="term" value="F:single-stranded DNA binding"/>
    <property type="evidence" value="ECO:0007669"/>
    <property type="project" value="InterPro"/>
</dbReference>
<dbReference type="EC" id="3.4.-.-" evidence="8"/>
<sequence length="235" mass="26006">MCGRFAQTSGRKAIEALVGSMEGDDLPSRYNIAPTQPVAAVLAENGVRTLAAHRWGLVPSFAADERALPVMFNARAETLAQKAVFRSALQRRRCLVPADGWYEWKSVGRFKQPYLIRRPDRRPFLFAGLWESWTRPDGSELRSVAIVTVTASPDLAGIHERMPAALPEEMFEAWLDTRVDGRSLALRGLHPAPVGAFEAVAVGARVNQASNDDPEVQRPVYPPKEPLELAQPRLI</sequence>
<keyword evidence="4 8" id="KW-0378">Hydrolase</keyword>
<dbReference type="PANTHER" id="PTHR13604">
    <property type="entry name" value="DC12-RELATED"/>
    <property type="match status" value="1"/>
</dbReference>
<comment type="similarity">
    <text evidence="1 8">Belongs to the SOS response-associated peptidase family.</text>
</comment>
<evidence type="ECO:0000256" key="4">
    <source>
        <dbReference type="ARBA" id="ARBA00022801"/>
    </source>
</evidence>
<keyword evidence="10" id="KW-1185">Reference proteome</keyword>
<dbReference type="GO" id="GO:0008233">
    <property type="term" value="F:peptidase activity"/>
    <property type="evidence" value="ECO:0007669"/>
    <property type="project" value="UniProtKB-KW"/>
</dbReference>
<gene>
    <name evidence="9" type="ORF">GCM10008171_14540</name>
</gene>
<evidence type="ECO:0000256" key="1">
    <source>
        <dbReference type="ARBA" id="ARBA00008136"/>
    </source>
</evidence>
<keyword evidence="7" id="KW-0456">Lyase</keyword>
<dbReference type="Proteomes" id="UP001143364">
    <property type="component" value="Unassembled WGS sequence"/>
</dbReference>